<dbReference type="EMBL" id="PKPP01007537">
    <property type="protein sequence ID" value="PWA53122.1"/>
    <property type="molecule type" value="Genomic_DNA"/>
</dbReference>
<evidence type="ECO:0000256" key="2">
    <source>
        <dbReference type="ARBA" id="ARBA00022741"/>
    </source>
</evidence>
<dbReference type="InterPro" id="IPR041095">
    <property type="entry name" value="EFG_II"/>
</dbReference>
<keyword evidence="2" id="KW-0547">Nucleotide-binding</keyword>
<dbReference type="SUPFAM" id="SSF54980">
    <property type="entry name" value="EF-G C-terminal domain-like"/>
    <property type="match status" value="1"/>
</dbReference>
<name>A0A2U1LVU7_ARTAN</name>
<feature type="domain" description="Elongation Factor G" evidence="8">
    <location>
        <begin position="166"/>
        <end position="216"/>
    </location>
</feature>
<evidence type="ECO:0000256" key="4">
    <source>
        <dbReference type="ARBA" id="ARBA00022917"/>
    </source>
</evidence>
<evidence type="ECO:0000313" key="10">
    <source>
        <dbReference type="Proteomes" id="UP000245207"/>
    </source>
</evidence>
<protein>
    <submittedName>
        <fullName evidence="9">FBD domain, Leucine-rich repeat domain, L domain-like protein</fullName>
    </submittedName>
</protein>
<keyword evidence="10" id="KW-1185">Reference proteome</keyword>
<evidence type="ECO:0000313" key="9">
    <source>
        <dbReference type="EMBL" id="PWA53122.1"/>
    </source>
</evidence>
<dbReference type="GO" id="GO:0043022">
    <property type="term" value="F:ribosome binding"/>
    <property type="evidence" value="ECO:0007669"/>
    <property type="project" value="TreeGrafter"/>
</dbReference>
<dbReference type="PANTHER" id="PTHR42908">
    <property type="entry name" value="TRANSLATION ELONGATION FACTOR-RELATED"/>
    <property type="match status" value="1"/>
</dbReference>
<evidence type="ECO:0000256" key="6">
    <source>
        <dbReference type="SAM" id="MobiDB-lite"/>
    </source>
</evidence>
<feature type="domain" description="FBD" evidence="7">
    <location>
        <begin position="90"/>
        <end position="126"/>
    </location>
</feature>
<dbReference type="Pfam" id="PF14492">
    <property type="entry name" value="EFG_III"/>
    <property type="match status" value="1"/>
</dbReference>
<dbReference type="GO" id="GO:1990904">
    <property type="term" value="C:ribonucleoprotein complex"/>
    <property type="evidence" value="ECO:0007669"/>
    <property type="project" value="TreeGrafter"/>
</dbReference>
<dbReference type="GO" id="GO:0005525">
    <property type="term" value="F:GTP binding"/>
    <property type="evidence" value="ECO:0007669"/>
    <property type="project" value="UniProtKB-KW"/>
</dbReference>
<dbReference type="Pfam" id="PF08387">
    <property type="entry name" value="FBD"/>
    <property type="match status" value="1"/>
</dbReference>
<dbReference type="FunFam" id="3.30.70.870:FF:000002">
    <property type="entry name" value="Translation elongation factor 2"/>
    <property type="match status" value="1"/>
</dbReference>
<dbReference type="PANTHER" id="PTHR42908:SF10">
    <property type="entry name" value="EUKARYOTIC TRANSLATION ELONGATION FACTOR 2"/>
    <property type="match status" value="1"/>
</dbReference>
<dbReference type="OrthoDB" id="203at2759"/>
<comment type="caution">
    <text evidence="9">The sequence shown here is derived from an EMBL/GenBank/DDBJ whole genome shotgun (WGS) entry which is preliminary data.</text>
</comment>
<organism evidence="9 10">
    <name type="scientific">Artemisia annua</name>
    <name type="common">Sweet wormwood</name>
    <dbReference type="NCBI Taxonomy" id="35608"/>
    <lineage>
        <taxon>Eukaryota</taxon>
        <taxon>Viridiplantae</taxon>
        <taxon>Streptophyta</taxon>
        <taxon>Embryophyta</taxon>
        <taxon>Tracheophyta</taxon>
        <taxon>Spermatophyta</taxon>
        <taxon>Magnoliopsida</taxon>
        <taxon>eudicotyledons</taxon>
        <taxon>Gunneridae</taxon>
        <taxon>Pentapetalae</taxon>
        <taxon>asterids</taxon>
        <taxon>campanulids</taxon>
        <taxon>Asterales</taxon>
        <taxon>Asteraceae</taxon>
        <taxon>Asteroideae</taxon>
        <taxon>Anthemideae</taxon>
        <taxon>Artemisiinae</taxon>
        <taxon>Artemisia</taxon>
    </lineage>
</organism>
<dbReference type="InterPro" id="IPR006566">
    <property type="entry name" value="FBD"/>
</dbReference>
<keyword evidence="3" id="KW-0251">Elongation factor</keyword>
<dbReference type="Gene3D" id="3.30.70.870">
    <property type="entry name" value="Elongation Factor G (Translational Gtpase), domain 3"/>
    <property type="match status" value="1"/>
</dbReference>
<evidence type="ECO:0000256" key="5">
    <source>
        <dbReference type="ARBA" id="ARBA00023134"/>
    </source>
</evidence>
<accession>A0A2U1LVU7</accession>
<evidence type="ECO:0000256" key="3">
    <source>
        <dbReference type="ARBA" id="ARBA00022768"/>
    </source>
</evidence>
<dbReference type="AlphaFoldDB" id="A0A2U1LVU7"/>
<sequence length="218" mass="24674">MDIRDEISLSKGDPLAQSSSSSVSNQNKLRNVDYGVKRTFNNTVFGVKTVKLIMLCIVYQFEKGVCITQLLWMSPAKRRRKIKRAAKHPHKHLEVVEILGYYGRTSDVELVVYFIYNANALHKIIIDPRYQGILYQVGLKEFCFIAPNQIRLCSCLIHAMKFSVSPVVRVAVQCKVAYDLPKLVEGLKRLAKSNPIVVFTIEESGEHIIAGAGELHRL</sequence>
<dbReference type="Proteomes" id="UP000245207">
    <property type="component" value="Unassembled WGS sequence"/>
</dbReference>
<reference evidence="9 10" key="1">
    <citation type="journal article" date="2018" name="Mol. Plant">
        <title>The genome of Artemisia annua provides insight into the evolution of Asteraceae family and artemisinin biosynthesis.</title>
        <authorList>
            <person name="Shen Q."/>
            <person name="Zhang L."/>
            <person name="Liao Z."/>
            <person name="Wang S."/>
            <person name="Yan T."/>
            <person name="Shi P."/>
            <person name="Liu M."/>
            <person name="Fu X."/>
            <person name="Pan Q."/>
            <person name="Wang Y."/>
            <person name="Lv Z."/>
            <person name="Lu X."/>
            <person name="Zhang F."/>
            <person name="Jiang W."/>
            <person name="Ma Y."/>
            <person name="Chen M."/>
            <person name="Hao X."/>
            <person name="Li L."/>
            <person name="Tang Y."/>
            <person name="Lv G."/>
            <person name="Zhou Y."/>
            <person name="Sun X."/>
            <person name="Brodelius P.E."/>
            <person name="Rose J.K.C."/>
            <person name="Tang K."/>
        </authorList>
    </citation>
    <scope>NUCLEOTIDE SEQUENCE [LARGE SCALE GENOMIC DNA]</scope>
    <source>
        <strain evidence="10">cv. Huhao1</strain>
        <tissue evidence="9">Leaf</tissue>
    </source>
</reference>
<proteinExistence type="predicted"/>
<keyword evidence="1" id="KW-0963">Cytoplasm</keyword>
<keyword evidence="5" id="KW-0342">GTP-binding</keyword>
<dbReference type="GO" id="GO:0005829">
    <property type="term" value="C:cytosol"/>
    <property type="evidence" value="ECO:0007669"/>
    <property type="project" value="TreeGrafter"/>
</dbReference>
<dbReference type="InterPro" id="IPR035647">
    <property type="entry name" value="EFG_III/V"/>
</dbReference>
<evidence type="ECO:0000259" key="7">
    <source>
        <dbReference type="Pfam" id="PF08387"/>
    </source>
</evidence>
<dbReference type="STRING" id="35608.A0A2U1LVU7"/>
<dbReference type="GO" id="GO:0003746">
    <property type="term" value="F:translation elongation factor activity"/>
    <property type="evidence" value="ECO:0007669"/>
    <property type="project" value="UniProtKB-KW"/>
</dbReference>
<keyword evidence="4" id="KW-0648">Protein biosynthesis</keyword>
<evidence type="ECO:0000256" key="1">
    <source>
        <dbReference type="ARBA" id="ARBA00022490"/>
    </source>
</evidence>
<dbReference type="GO" id="GO:0003924">
    <property type="term" value="F:GTPase activity"/>
    <property type="evidence" value="ECO:0007669"/>
    <property type="project" value="TreeGrafter"/>
</dbReference>
<feature type="region of interest" description="Disordered" evidence="6">
    <location>
        <begin position="1"/>
        <end position="24"/>
    </location>
</feature>
<gene>
    <name evidence="9" type="ORF">CTI12_AA448070</name>
</gene>
<evidence type="ECO:0000259" key="8">
    <source>
        <dbReference type="Pfam" id="PF14492"/>
    </source>
</evidence>